<evidence type="ECO:0000313" key="2">
    <source>
        <dbReference type="Proteomes" id="UP000228906"/>
    </source>
</evidence>
<sequence length="78" mass="9260">MTIFAKDKNYTFQEIVSICDKNGMTTVDCLKEENMVSVEEYENGEPGGECLFEFHRISEDLFKLTWQENPYFMLEKFK</sequence>
<name>A0A2H0UY47_9BACT</name>
<accession>A0A2H0UY47</accession>
<comment type="caution">
    <text evidence="1">The sequence shown here is derived from an EMBL/GenBank/DDBJ whole genome shotgun (WGS) entry which is preliminary data.</text>
</comment>
<dbReference type="EMBL" id="PFAV01000013">
    <property type="protein sequence ID" value="PIR91743.1"/>
    <property type="molecule type" value="Genomic_DNA"/>
</dbReference>
<evidence type="ECO:0000313" key="1">
    <source>
        <dbReference type="EMBL" id="PIR91743.1"/>
    </source>
</evidence>
<organism evidence="1 2">
    <name type="scientific">bacterium (Candidatus Gribaldobacteria) CG10_big_fil_rev_8_21_14_0_10_41_12</name>
    <dbReference type="NCBI Taxonomy" id="2014277"/>
    <lineage>
        <taxon>Bacteria</taxon>
        <taxon>Candidatus Gribaldobacteria</taxon>
    </lineage>
</organism>
<reference evidence="2" key="1">
    <citation type="submission" date="2017-09" db="EMBL/GenBank/DDBJ databases">
        <title>Depth-based differentiation of microbial function through sediment-hosted aquifers and enrichment of novel symbionts in the deep terrestrial subsurface.</title>
        <authorList>
            <person name="Probst A.J."/>
            <person name="Ladd B."/>
            <person name="Jarett J.K."/>
            <person name="Geller-Mcgrath D.E."/>
            <person name="Sieber C.M.K."/>
            <person name="Emerson J.B."/>
            <person name="Anantharaman K."/>
            <person name="Thomas B.C."/>
            <person name="Malmstrom R."/>
            <person name="Stieglmeier M."/>
            <person name="Klingl A."/>
            <person name="Woyke T."/>
            <person name="Ryan C.M."/>
            <person name="Banfield J.F."/>
        </authorList>
    </citation>
    <scope>NUCLEOTIDE SEQUENCE [LARGE SCALE GENOMIC DNA]</scope>
</reference>
<dbReference type="Proteomes" id="UP000228906">
    <property type="component" value="Unassembled WGS sequence"/>
</dbReference>
<proteinExistence type="predicted"/>
<dbReference type="AlphaFoldDB" id="A0A2H0UY47"/>
<protein>
    <submittedName>
        <fullName evidence="1">Uncharacterized protein</fullName>
    </submittedName>
</protein>
<gene>
    <name evidence="1" type="ORF">COU03_00760</name>
</gene>